<keyword evidence="1" id="KW-1133">Transmembrane helix</keyword>
<keyword evidence="1" id="KW-0812">Transmembrane</keyword>
<protein>
    <submittedName>
        <fullName evidence="2">Uncharacterized protein</fullName>
    </submittedName>
</protein>
<dbReference type="EMBL" id="KP211958">
    <property type="protein sequence ID" value="AJK27454.1"/>
    <property type="molecule type" value="Genomic_DNA"/>
</dbReference>
<dbReference type="OrthoDB" id="29134at10239"/>
<dbReference type="GeneID" id="26516572"/>
<dbReference type="Proteomes" id="UP000032135">
    <property type="component" value="Segment"/>
</dbReference>
<name>A0A0C5AE27_9CAUD</name>
<gene>
    <name evidence="2" type="ORF">PTIM40_27</name>
</gene>
<feature type="transmembrane region" description="Helical" evidence="1">
    <location>
        <begin position="6"/>
        <end position="22"/>
    </location>
</feature>
<evidence type="ECO:0000313" key="3">
    <source>
        <dbReference type="Proteomes" id="UP000032135"/>
    </source>
</evidence>
<proteinExistence type="predicted"/>
<evidence type="ECO:0000313" key="2">
    <source>
        <dbReference type="EMBL" id="AJK27454.1"/>
    </source>
</evidence>
<sequence length="43" mass="4858">MLGNILFWSAFPFVMATLYFGSKGGYYDTDNYKGDGCAHDVKR</sequence>
<evidence type="ECO:0000256" key="1">
    <source>
        <dbReference type="SAM" id="Phobius"/>
    </source>
</evidence>
<organism evidence="2 3">
    <name type="scientific">Cyanophage P-TIM40</name>
    <dbReference type="NCBI Taxonomy" id="1589733"/>
    <lineage>
        <taxon>Viruses</taxon>
        <taxon>Duplodnaviria</taxon>
        <taxon>Heunggongvirae</taxon>
        <taxon>Uroviricota</taxon>
        <taxon>Caudoviricetes</taxon>
        <taxon>Pantevenvirales</taxon>
        <taxon>Kyanoviridae</taxon>
        <taxon>Libanvirus</taxon>
        <taxon>Libanvirus ptim40</taxon>
    </lineage>
</organism>
<keyword evidence="1" id="KW-0472">Membrane</keyword>
<dbReference type="RefSeq" id="YP_009188102.1">
    <property type="nucleotide sequence ID" value="NC_028663.1"/>
</dbReference>
<dbReference type="KEGG" id="vg:26516572"/>
<keyword evidence="3" id="KW-1185">Reference proteome</keyword>
<accession>A0A0C5AE27</accession>
<reference evidence="2 3" key="1">
    <citation type="submission" date="2014-11" db="EMBL/GenBank/DDBJ databases">
        <authorList>
            <person name="Fedida A."/>
            <person name="Lindell D."/>
        </authorList>
    </citation>
    <scope>NUCLEOTIDE SEQUENCE [LARGE SCALE GENOMIC DNA]</scope>
</reference>